<feature type="transmembrane region" description="Helical" evidence="1">
    <location>
        <begin position="29"/>
        <end position="48"/>
    </location>
</feature>
<keyword evidence="1" id="KW-0812">Transmembrane</keyword>
<protein>
    <recommendedName>
        <fullName evidence="4">Candidate membrane protein</fullName>
    </recommendedName>
</protein>
<evidence type="ECO:0008006" key="4">
    <source>
        <dbReference type="Google" id="ProtNLM"/>
    </source>
</evidence>
<sequence length="116" mass="12056">MWQYVFKVALSAAVIVAVSELARRSSLLAAALASLPLTSLLALVWLHLEGGSGEQVAQLAAGIGWLVLPSLVLFVVLPLLLRAGWGFWPGLAAACAATVLAYAALLAVLSRLGMSM</sequence>
<feature type="transmembrane region" description="Helical" evidence="1">
    <location>
        <begin position="60"/>
        <end position="81"/>
    </location>
</feature>
<dbReference type="PATRIC" id="fig|365046.3.peg.3692"/>
<dbReference type="HOGENOM" id="CLU_148666_1_0_4"/>
<proteinExistence type="predicted"/>
<dbReference type="AlphaFoldDB" id="F5Y1D3"/>
<reference evidence="2 3" key="2">
    <citation type="journal article" date="2011" name="PLoS ONE">
        <title>The Cyst-Dividing Bacterium Ramlibacter tataouinensis TTB310 Genome Reveals a Well-Stocked Toolbox for Adaptation to a Desert Environment.</title>
        <authorList>
            <person name="De Luca G."/>
            <person name="Barakat M."/>
            <person name="Ortet P."/>
            <person name="Fochesato S."/>
            <person name="Jourlin-Castelli C."/>
            <person name="Ansaldi M."/>
            <person name="Py B."/>
            <person name="Fichant G."/>
            <person name="Coutinho P.M."/>
            <person name="Voulhoux R."/>
            <person name="Bastien O."/>
            <person name="Marechal E."/>
            <person name="Henrissat B."/>
            <person name="Quentin Y."/>
            <person name="Noirot P."/>
            <person name="Filloux A."/>
            <person name="Mejean V."/>
            <person name="Dubow M.S."/>
            <person name="Barras F."/>
            <person name="Barbe V."/>
            <person name="Weissenbach J."/>
            <person name="Mihalcescu I."/>
            <person name="Vermeglio A."/>
            <person name="Achouak W."/>
            <person name="Heulin T."/>
        </authorList>
    </citation>
    <scope>NUCLEOTIDE SEQUENCE [LARGE SCALE GENOMIC DNA]</scope>
    <source>
        <strain evidence="3">ATCC BAA-407 / DSM 14655 / LMG 21543 / TTB310</strain>
    </source>
</reference>
<name>F5Y1D3_RAMTT</name>
<evidence type="ECO:0000256" key="1">
    <source>
        <dbReference type="SAM" id="Phobius"/>
    </source>
</evidence>
<gene>
    <name evidence="2" type="ordered locus">Rta_36020</name>
</gene>
<keyword evidence="3" id="KW-1185">Reference proteome</keyword>
<keyword evidence="1" id="KW-1133">Transmembrane helix</keyword>
<dbReference type="STRING" id="365046.Rta_36020"/>
<dbReference type="EMBL" id="CP000245">
    <property type="protein sequence ID" value="AEG94717.1"/>
    <property type="molecule type" value="Genomic_DNA"/>
</dbReference>
<dbReference type="eggNOG" id="ENOG50322Z5">
    <property type="taxonomic scope" value="Bacteria"/>
</dbReference>
<dbReference type="InterPro" id="IPR058117">
    <property type="entry name" value="BV97_02767-like"/>
</dbReference>
<dbReference type="Proteomes" id="UP000008385">
    <property type="component" value="Chromosome"/>
</dbReference>
<feature type="transmembrane region" description="Helical" evidence="1">
    <location>
        <begin position="87"/>
        <end position="109"/>
    </location>
</feature>
<accession>F5Y1D3</accession>
<organism evidence="2 3">
    <name type="scientific">Ramlibacter tataouinensis (strain ATCC BAA-407 / DSM 14655 / LMG 21543 / TTB310)</name>
    <dbReference type="NCBI Taxonomy" id="365046"/>
    <lineage>
        <taxon>Bacteria</taxon>
        <taxon>Pseudomonadati</taxon>
        <taxon>Pseudomonadota</taxon>
        <taxon>Betaproteobacteria</taxon>
        <taxon>Burkholderiales</taxon>
        <taxon>Comamonadaceae</taxon>
        <taxon>Ramlibacter</taxon>
    </lineage>
</organism>
<evidence type="ECO:0000313" key="3">
    <source>
        <dbReference type="Proteomes" id="UP000008385"/>
    </source>
</evidence>
<keyword evidence="1" id="KW-0472">Membrane</keyword>
<dbReference type="KEGG" id="rta:Rta_36020"/>
<dbReference type="NCBIfam" id="NF006749">
    <property type="entry name" value="PRK09272.1-2"/>
    <property type="match status" value="1"/>
</dbReference>
<dbReference type="RefSeq" id="WP_013902947.1">
    <property type="nucleotide sequence ID" value="NC_015677.1"/>
</dbReference>
<evidence type="ECO:0000313" key="2">
    <source>
        <dbReference type="EMBL" id="AEG94717.1"/>
    </source>
</evidence>
<reference evidence="3" key="1">
    <citation type="submission" date="2006-01" db="EMBL/GenBank/DDBJ databases">
        <title>Genome of the cyst-dividing bacterium Ramlibacter tataouinensis.</title>
        <authorList>
            <person name="Barakat M."/>
            <person name="Ortet P."/>
            <person name="De Luca G."/>
            <person name="Jourlin-Castelli C."/>
            <person name="Ansaldi M."/>
            <person name="Py B."/>
            <person name="Fichant G."/>
            <person name="Coutinho P."/>
            <person name="Voulhoux R."/>
            <person name="Bastien O."/>
            <person name="Roy S."/>
            <person name="Marechal E."/>
            <person name="Henrissat B."/>
            <person name="Quentin Y."/>
            <person name="Noirot P."/>
            <person name="Filloux A."/>
            <person name="Mejean V."/>
            <person name="DuBow M."/>
            <person name="Barras F."/>
            <person name="Heulin T."/>
        </authorList>
    </citation>
    <scope>NUCLEOTIDE SEQUENCE [LARGE SCALE GENOMIC DNA]</scope>
    <source>
        <strain evidence="3">ATCC BAA-407 / DSM 14655 / LMG 21543 / TTB310</strain>
    </source>
</reference>